<proteinExistence type="predicted"/>
<dbReference type="GO" id="GO:0006799">
    <property type="term" value="P:polyphosphate biosynthetic process"/>
    <property type="evidence" value="ECO:0007669"/>
    <property type="project" value="UniProtKB-ARBA"/>
</dbReference>
<dbReference type="RefSeq" id="WP_120602294.1">
    <property type="nucleotide sequence ID" value="NZ_RAWE01000025.1"/>
</dbReference>
<sequence length="255" mass="28155">MSATARVQDEDRPAPCAEQDRERRFQPSRDALAAFLSAIQGWTSRHLYDPGLPVAYTRTTYLDTEGLDFLGTCHSGQAERLRLREYAGAAHLAEAPVLTGTRFLELKRNHGERRTKVRLSLTEPEARAILTGQPLPLEGAAARLLRQASLMPVRPWLTAWYRRTTLATVSCDVRITLDEGLVFAQPPDTPAAAAVAAPTRLVGRAPPATVVEVKWKRDTPSWLEQALWGLSSHETAASKFEQGMHALLDGARPTK</sequence>
<dbReference type="Pfam" id="PF09359">
    <property type="entry name" value="VTC"/>
    <property type="match status" value="1"/>
</dbReference>
<evidence type="ECO:0000259" key="2">
    <source>
        <dbReference type="Pfam" id="PF09359"/>
    </source>
</evidence>
<organism evidence="3 4">
    <name type="scientific">Corallococcus carmarthensis</name>
    <dbReference type="NCBI Taxonomy" id="2316728"/>
    <lineage>
        <taxon>Bacteria</taxon>
        <taxon>Pseudomonadati</taxon>
        <taxon>Myxococcota</taxon>
        <taxon>Myxococcia</taxon>
        <taxon>Myxococcales</taxon>
        <taxon>Cystobacterineae</taxon>
        <taxon>Myxococcaceae</taxon>
        <taxon>Corallococcus</taxon>
    </lineage>
</organism>
<accession>A0A3A8K9A0</accession>
<dbReference type="OrthoDB" id="5511402at2"/>
<dbReference type="AlphaFoldDB" id="A0A3A8K9A0"/>
<keyword evidence="4" id="KW-1185">Reference proteome</keyword>
<dbReference type="Proteomes" id="UP000268313">
    <property type="component" value="Unassembled WGS sequence"/>
</dbReference>
<evidence type="ECO:0000256" key="1">
    <source>
        <dbReference type="SAM" id="MobiDB-lite"/>
    </source>
</evidence>
<feature type="region of interest" description="Disordered" evidence="1">
    <location>
        <begin position="1"/>
        <end position="23"/>
    </location>
</feature>
<evidence type="ECO:0000313" key="3">
    <source>
        <dbReference type="EMBL" id="RKH04768.1"/>
    </source>
</evidence>
<feature type="compositionally biased region" description="Basic and acidic residues" evidence="1">
    <location>
        <begin position="7"/>
        <end position="23"/>
    </location>
</feature>
<gene>
    <name evidence="3" type="ORF">D7X32_10015</name>
</gene>
<protein>
    <submittedName>
        <fullName evidence="3">VTC domain-containing protein</fullName>
    </submittedName>
</protein>
<reference evidence="4" key="1">
    <citation type="submission" date="2018-09" db="EMBL/GenBank/DDBJ databases">
        <authorList>
            <person name="Livingstone P.G."/>
            <person name="Whitworth D.E."/>
        </authorList>
    </citation>
    <scope>NUCLEOTIDE SEQUENCE [LARGE SCALE GENOMIC DNA]</scope>
    <source>
        <strain evidence="4">CA043D</strain>
    </source>
</reference>
<name>A0A3A8K9A0_9BACT</name>
<feature type="domain" description="VTC" evidence="2">
    <location>
        <begin position="58"/>
        <end position="247"/>
    </location>
</feature>
<evidence type="ECO:0000313" key="4">
    <source>
        <dbReference type="Proteomes" id="UP000268313"/>
    </source>
</evidence>
<dbReference type="EMBL" id="RAWE01000025">
    <property type="protein sequence ID" value="RKH04768.1"/>
    <property type="molecule type" value="Genomic_DNA"/>
</dbReference>
<dbReference type="InterPro" id="IPR018966">
    <property type="entry name" value="VTC_domain"/>
</dbReference>
<comment type="caution">
    <text evidence="3">The sequence shown here is derived from an EMBL/GenBank/DDBJ whole genome shotgun (WGS) entry which is preliminary data.</text>
</comment>
<dbReference type="InterPro" id="IPR042267">
    <property type="entry name" value="VTC_sf"/>
</dbReference>
<dbReference type="Gene3D" id="3.20.100.30">
    <property type="entry name" value="VTC, catalytic tunnel domain"/>
    <property type="match status" value="1"/>
</dbReference>